<keyword evidence="5" id="KW-1185">Reference proteome</keyword>
<dbReference type="PANTHER" id="PTHR30036">
    <property type="entry name" value="D-XYLOSE-BINDING PERIPLASMIC PROTEIN"/>
    <property type="match status" value="1"/>
</dbReference>
<dbReference type="SMART" id="SM00354">
    <property type="entry name" value="HTH_LACI"/>
    <property type="match status" value="1"/>
</dbReference>
<sequence length="340" mass="37822">MSITIKKIAEICNVSRGTVDRVLNNRGKVKPETESFVRKIAEQMGYEPNPAGKALAAKKKNIVVGVVLISEGNPFFDEVIRGIREAEKEYTAYGVRVLIQTMHGYDVEEQCRLMEEVGSQVNALILNPISDLKIQHKIDQLVERGVFVVTVNTDIENSKRSCYVGSDYINGGETACGIMGVLTGGRAKVGVVTGSFKVAGHNQRIAGFKKVMEKKYSQIEILEIVESEDDDILAFEVTNRLLQAYPQLDALFITAGGVYGACRAVLSQARQQHIKIVSFDSAPNTVEMLKQQVIDVTIYQHPYTQGRKAMQIVFSYLVNGLEIKKEKHILKNEIKVLENL</sequence>
<dbReference type="Pfam" id="PF00356">
    <property type="entry name" value="LacI"/>
    <property type="match status" value="1"/>
</dbReference>
<dbReference type="CDD" id="cd01392">
    <property type="entry name" value="HTH_LacI"/>
    <property type="match status" value="1"/>
</dbReference>
<evidence type="ECO:0000313" key="5">
    <source>
        <dbReference type="Proteomes" id="UP000199662"/>
    </source>
</evidence>
<proteinExistence type="inferred from homology"/>
<evidence type="ECO:0000256" key="1">
    <source>
        <dbReference type="ARBA" id="ARBA00004196"/>
    </source>
</evidence>
<dbReference type="EMBL" id="FNZK01000018">
    <property type="protein sequence ID" value="SEJ82560.1"/>
    <property type="molecule type" value="Genomic_DNA"/>
</dbReference>
<dbReference type="Pfam" id="PF13407">
    <property type="entry name" value="Peripla_BP_4"/>
    <property type="match status" value="1"/>
</dbReference>
<name>A0A1H7C7F2_9FIRM</name>
<dbReference type="PANTHER" id="PTHR30036:SF7">
    <property type="entry name" value="ABC TRANSPORTER PERIPLASMIC-BINDING PROTEIN YPHF"/>
    <property type="match status" value="1"/>
</dbReference>
<dbReference type="GO" id="GO:0006355">
    <property type="term" value="P:regulation of DNA-templated transcription"/>
    <property type="evidence" value="ECO:0007669"/>
    <property type="project" value="InterPro"/>
</dbReference>
<dbReference type="STRING" id="84035.SAMN05660742_11882"/>
<dbReference type="InterPro" id="IPR050555">
    <property type="entry name" value="Bact_Solute-Bind_Prot2"/>
</dbReference>
<organism evidence="4 5">
    <name type="scientific">Propionispira arboris</name>
    <dbReference type="NCBI Taxonomy" id="84035"/>
    <lineage>
        <taxon>Bacteria</taxon>
        <taxon>Bacillati</taxon>
        <taxon>Bacillota</taxon>
        <taxon>Negativicutes</taxon>
        <taxon>Selenomonadales</taxon>
        <taxon>Selenomonadaceae</taxon>
        <taxon>Propionispira</taxon>
    </lineage>
</organism>
<protein>
    <submittedName>
        <fullName evidence="4">Transcriptional regulator, LacI family</fullName>
    </submittedName>
</protein>
<dbReference type="Proteomes" id="UP000199662">
    <property type="component" value="Unassembled WGS sequence"/>
</dbReference>
<dbReference type="GO" id="GO:0003677">
    <property type="term" value="F:DNA binding"/>
    <property type="evidence" value="ECO:0007669"/>
    <property type="project" value="InterPro"/>
</dbReference>
<dbReference type="RefSeq" id="WP_091833990.1">
    <property type="nucleotide sequence ID" value="NZ_FNZK01000018.1"/>
</dbReference>
<dbReference type="AlphaFoldDB" id="A0A1H7C7F2"/>
<dbReference type="SUPFAM" id="SSF53822">
    <property type="entry name" value="Periplasmic binding protein-like I"/>
    <property type="match status" value="1"/>
</dbReference>
<dbReference type="GO" id="GO:0030288">
    <property type="term" value="C:outer membrane-bounded periplasmic space"/>
    <property type="evidence" value="ECO:0007669"/>
    <property type="project" value="TreeGrafter"/>
</dbReference>
<feature type="domain" description="HTH lacI-type" evidence="3">
    <location>
        <begin position="3"/>
        <end position="57"/>
    </location>
</feature>
<reference evidence="4 5" key="1">
    <citation type="submission" date="2016-10" db="EMBL/GenBank/DDBJ databases">
        <authorList>
            <person name="de Groot N.N."/>
        </authorList>
    </citation>
    <scope>NUCLEOTIDE SEQUENCE [LARGE SCALE GENOMIC DNA]</scope>
    <source>
        <strain evidence="4 5">DSM 2179</strain>
    </source>
</reference>
<evidence type="ECO:0000256" key="2">
    <source>
        <dbReference type="ARBA" id="ARBA00007639"/>
    </source>
</evidence>
<dbReference type="InterPro" id="IPR010982">
    <property type="entry name" value="Lambda_DNA-bd_dom_sf"/>
</dbReference>
<dbReference type="InterPro" id="IPR000843">
    <property type="entry name" value="HTH_LacI"/>
</dbReference>
<dbReference type="GO" id="GO:0030246">
    <property type="term" value="F:carbohydrate binding"/>
    <property type="evidence" value="ECO:0007669"/>
    <property type="project" value="TreeGrafter"/>
</dbReference>
<dbReference type="Gene3D" id="3.40.50.2300">
    <property type="match status" value="2"/>
</dbReference>
<dbReference type="PROSITE" id="PS50932">
    <property type="entry name" value="HTH_LACI_2"/>
    <property type="match status" value="1"/>
</dbReference>
<dbReference type="SUPFAM" id="SSF47413">
    <property type="entry name" value="lambda repressor-like DNA-binding domains"/>
    <property type="match status" value="1"/>
</dbReference>
<evidence type="ECO:0000313" key="4">
    <source>
        <dbReference type="EMBL" id="SEJ82560.1"/>
    </source>
</evidence>
<accession>A0A1H7C7F2</accession>
<dbReference type="InterPro" id="IPR025997">
    <property type="entry name" value="SBP_2_dom"/>
</dbReference>
<dbReference type="InterPro" id="IPR028082">
    <property type="entry name" value="Peripla_BP_I"/>
</dbReference>
<dbReference type="Gene3D" id="1.10.260.40">
    <property type="entry name" value="lambda repressor-like DNA-binding domains"/>
    <property type="match status" value="1"/>
</dbReference>
<comment type="subcellular location">
    <subcellularLocation>
        <location evidence="1">Cell envelope</location>
    </subcellularLocation>
</comment>
<dbReference type="CDD" id="cd06307">
    <property type="entry name" value="PBP1_sugar_binding"/>
    <property type="match status" value="1"/>
</dbReference>
<comment type="similarity">
    <text evidence="2">Belongs to the bacterial solute-binding protein 2 family.</text>
</comment>
<gene>
    <name evidence="4" type="ORF">SAMN05660742_11882</name>
</gene>
<evidence type="ECO:0000259" key="3">
    <source>
        <dbReference type="PROSITE" id="PS50932"/>
    </source>
</evidence>